<accession>A0ABZ3H9N5</accession>
<evidence type="ECO:0008006" key="3">
    <source>
        <dbReference type="Google" id="ProtNLM"/>
    </source>
</evidence>
<dbReference type="Proteomes" id="UP001447842">
    <property type="component" value="Chromosome"/>
</dbReference>
<keyword evidence="2" id="KW-1185">Reference proteome</keyword>
<organism evidence="1 2">
    <name type="scientific">Sulfurimonas diazotrophicus</name>
    <dbReference type="NCBI Taxonomy" id="3131939"/>
    <lineage>
        <taxon>Bacteria</taxon>
        <taxon>Pseudomonadati</taxon>
        <taxon>Campylobacterota</taxon>
        <taxon>Epsilonproteobacteria</taxon>
        <taxon>Campylobacterales</taxon>
        <taxon>Sulfurimonadaceae</taxon>
        <taxon>Sulfurimonas</taxon>
    </lineage>
</organism>
<evidence type="ECO:0000313" key="1">
    <source>
        <dbReference type="EMBL" id="XAU14107.1"/>
    </source>
</evidence>
<gene>
    <name evidence="1" type="ORF">WCY31_07535</name>
</gene>
<evidence type="ECO:0000313" key="2">
    <source>
        <dbReference type="Proteomes" id="UP001447842"/>
    </source>
</evidence>
<name>A0ABZ3H9N5_9BACT</name>
<dbReference type="RefSeq" id="WP_345971913.1">
    <property type="nucleotide sequence ID" value="NZ_CP147920.1"/>
</dbReference>
<sequence>MMQAFGKFATEYDLEYLVEHYLYFNAPDEAITAEDLPRLLKKKNKTVAGTIFLYNPAMAPEGYNVDTTLSEQGYAFDGRYTPLQFNKLMDIFQSRVHGFEGKLIEVKYLFNYNRPDIEPTSVMETFNEDIEKLPSFQLTRFSRELNYHDVRNIRLSGKFVFFAWGNRFDRHHPNILAYAKSIFDQSAKIGKERAYIYDPGLRQQMSEEGVRFLHPVAAGKLKTKVTEALARAFDTNPPLPTPYEV</sequence>
<protein>
    <recommendedName>
        <fullName evidence="3">DUF72 domain-containing protein</fullName>
    </recommendedName>
</protein>
<proteinExistence type="predicted"/>
<dbReference type="EMBL" id="CP147920">
    <property type="protein sequence ID" value="XAU14107.1"/>
    <property type="molecule type" value="Genomic_DNA"/>
</dbReference>
<reference evidence="1 2" key="1">
    <citation type="submission" date="2024-03" db="EMBL/GenBank/DDBJ databases">
        <title>Sulfurimonas sp. HSL3-1.</title>
        <authorList>
            <person name="Wang S."/>
        </authorList>
    </citation>
    <scope>NUCLEOTIDE SEQUENCE [LARGE SCALE GENOMIC DNA]</scope>
    <source>
        <strain evidence="1 2">HSL3-1</strain>
    </source>
</reference>